<name>A0AAV5R9L0_PICKL</name>
<evidence type="ECO:0000313" key="9">
    <source>
        <dbReference type="EMBL" id="GMM48050.1"/>
    </source>
</evidence>
<dbReference type="PANTHER" id="PTHR10984:SF25">
    <property type="entry name" value="ENDOPLASMIC RETICULUM-GOLGI INTERMEDIATE COMPARTMENT PROTEIN 3"/>
    <property type="match status" value="1"/>
</dbReference>
<sequence length="413" mass="47122">MGKGPSIFSFDAFAKTIDDRKIKTSTGGIITIVCIFTTIILLFNEYQDYNRIVLRPELVVDRDRDQKLQINLDISFPELPCDLLSLDVMDLTGEIEFDLLKNGFTKIRLGGNYRNDEIEEIKFDANEIIDETNIGTLDDGFCGECYGSLNQQNNNEKPNNEKICCNSCNSVKVAYAKAGWKFFDGKDIKQCEQEGYVEKINERLNEGCRVKGSAEINRIGGNLHFAPGASLLINGRHVHDMSLFDKHTDKFSFKHIINHFSFGEDSHELQEKFENDKHDHRTSHPLDNVHADAGNKYEMYTYYLKVVNTRFEYINGEVIETNEFSATKHNRPLRGGRDEIDKNTIHARGGLPGTFFYFDISPLKIINREDYNRSFSAFILSLCSAVAGILTVGSLLDRTIWSARRFIKDKKST</sequence>
<dbReference type="Pfam" id="PF07970">
    <property type="entry name" value="COPIIcoated_ERV"/>
    <property type="match status" value="1"/>
</dbReference>
<keyword evidence="3 6" id="KW-0812">Transmembrane</keyword>
<keyword evidence="6" id="KW-0256">Endoplasmic reticulum</keyword>
<feature type="domain" description="Endoplasmic reticulum vesicle transporter C-terminal" evidence="7">
    <location>
        <begin position="145"/>
        <end position="397"/>
    </location>
</feature>
<feature type="transmembrane region" description="Helical" evidence="6">
    <location>
        <begin position="375"/>
        <end position="396"/>
    </location>
</feature>
<comment type="caution">
    <text evidence="9">The sequence shown here is derived from an EMBL/GenBank/DDBJ whole genome shotgun (WGS) entry which is preliminary data.</text>
</comment>
<evidence type="ECO:0000256" key="2">
    <source>
        <dbReference type="ARBA" id="ARBA00005648"/>
    </source>
</evidence>
<dbReference type="EMBL" id="BTGB01000009">
    <property type="protein sequence ID" value="GMM48050.1"/>
    <property type="molecule type" value="Genomic_DNA"/>
</dbReference>
<dbReference type="AlphaFoldDB" id="A0AAV5R9L0"/>
<evidence type="ECO:0000259" key="8">
    <source>
        <dbReference type="Pfam" id="PF13850"/>
    </source>
</evidence>
<protein>
    <recommendedName>
        <fullName evidence="6">Endoplasmic reticulum-Golgi intermediate compartment protein</fullName>
    </recommendedName>
</protein>
<organism evidence="9 10">
    <name type="scientific">Pichia kluyveri</name>
    <name type="common">Yeast</name>
    <dbReference type="NCBI Taxonomy" id="36015"/>
    <lineage>
        <taxon>Eukaryota</taxon>
        <taxon>Fungi</taxon>
        <taxon>Dikarya</taxon>
        <taxon>Ascomycota</taxon>
        <taxon>Saccharomycotina</taxon>
        <taxon>Pichiomycetes</taxon>
        <taxon>Pichiales</taxon>
        <taxon>Pichiaceae</taxon>
        <taxon>Pichia</taxon>
    </lineage>
</organism>
<evidence type="ECO:0000259" key="7">
    <source>
        <dbReference type="Pfam" id="PF07970"/>
    </source>
</evidence>
<keyword evidence="5 6" id="KW-0472">Membrane</keyword>
<keyword evidence="10" id="KW-1185">Reference proteome</keyword>
<dbReference type="GO" id="GO:0005789">
    <property type="term" value="C:endoplasmic reticulum membrane"/>
    <property type="evidence" value="ECO:0007669"/>
    <property type="project" value="UniProtKB-SubCell"/>
</dbReference>
<comment type="similarity">
    <text evidence="2 6">Belongs to the ERGIC family.</text>
</comment>
<keyword evidence="6" id="KW-0931">ER-Golgi transport</keyword>
<evidence type="ECO:0000313" key="10">
    <source>
        <dbReference type="Proteomes" id="UP001378960"/>
    </source>
</evidence>
<evidence type="ECO:0000256" key="3">
    <source>
        <dbReference type="ARBA" id="ARBA00022692"/>
    </source>
</evidence>
<keyword evidence="6" id="KW-0333">Golgi apparatus</keyword>
<evidence type="ECO:0000256" key="5">
    <source>
        <dbReference type="ARBA" id="ARBA00023136"/>
    </source>
</evidence>
<dbReference type="GO" id="GO:0006890">
    <property type="term" value="P:retrograde vesicle-mediated transport, Golgi to endoplasmic reticulum"/>
    <property type="evidence" value="ECO:0007669"/>
    <property type="project" value="TreeGrafter"/>
</dbReference>
<keyword evidence="4 6" id="KW-1133">Transmembrane helix</keyword>
<evidence type="ECO:0000256" key="1">
    <source>
        <dbReference type="ARBA" id="ARBA00004141"/>
    </source>
</evidence>
<dbReference type="InterPro" id="IPR012936">
    <property type="entry name" value="Erv_C"/>
</dbReference>
<dbReference type="GO" id="GO:0030134">
    <property type="term" value="C:COPII-coated ER to Golgi transport vesicle"/>
    <property type="evidence" value="ECO:0007669"/>
    <property type="project" value="TreeGrafter"/>
</dbReference>
<feature type="transmembrane region" description="Helical" evidence="6">
    <location>
        <begin position="25"/>
        <end position="43"/>
    </location>
</feature>
<dbReference type="InterPro" id="IPR045888">
    <property type="entry name" value="Erv"/>
</dbReference>
<proteinExistence type="inferred from homology"/>
<dbReference type="PANTHER" id="PTHR10984">
    <property type="entry name" value="ENDOPLASMIC RETICULUM-GOLGI INTERMEDIATE COMPARTMENT PROTEIN"/>
    <property type="match status" value="1"/>
</dbReference>
<gene>
    <name evidence="9" type="ORF">DAPK24_046480</name>
</gene>
<dbReference type="GO" id="GO:0033116">
    <property type="term" value="C:endoplasmic reticulum-Golgi intermediate compartment membrane"/>
    <property type="evidence" value="ECO:0007669"/>
    <property type="project" value="UniProtKB-SubCell"/>
</dbReference>
<feature type="domain" description="Endoplasmic reticulum vesicle transporter N-terminal" evidence="8">
    <location>
        <begin position="9"/>
        <end position="95"/>
    </location>
</feature>
<dbReference type="GO" id="GO:0000139">
    <property type="term" value="C:Golgi membrane"/>
    <property type="evidence" value="ECO:0007669"/>
    <property type="project" value="UniProtKB-SubCell"/>
</dbReference>
<dbReference type="Proteomes" id="UP001378960">
    <property type="component" value="Unassembled WGS sequence"/>
</dbReference>
<keyword evidence="6" id="KW-0813">Transport</keyword>
<evidence type="ECO:0000256" key="6">
    <source>
        <dbReference type="RuleBase" id="RU369013"/>
    </source>
</evidence>
<dbReference type="InterPro" id="IPR039542">
    <property type="entry name" value="Erv_N"/>
</dbReference>
<accession>A0AAV5R9L0</accession>
<dbReference type="GO" id="GO:0006888">
    <property type="term" value="P:endoplasmic reticulum to Golgi vesicle-mediated transport"/>
    <property type="evidence" value="ECO:0007669"/>
    <property type="project" value="UniProtKB-UniRule"/>
</dbReference>
<reference evidence="9 10" key="1">
    <citation type="journal article" date="2023" name="Elife">
        <title>Identification of key yeast species and microbe-microbe interactions impacting larval growth of Drosophila in the wild.</title>
        <authorList>
            <person name="Mure A."/>
            <person name="Sugiura Y."/>
            <person name="Maeda R."/>
            <person name="Honda K."/>
            <person name="Sakurai N."/>
            <person name="Takahashi Y."/>
            <person name="Watada M."/>
            <person name="Katoh T."/>
            <person name="Gotoh A."/>
            <person name="Gotoh Y."/>
            <person name="Taniguchi I."/>
            <person name="Nakamura K."/>
            <person name="Hayashi T."/>
            <person name="Katayama T."/>
            <person name="Uemura T."/>
            <person name="Hattori Y."/>
        </authorList>
    </citation>
    <scope>NUCLEOTIDE SEQUENCE [LARGE SCALE GENOMIC DNA]</scope>
    <source>
        <strain evidence="9 10">PK-24</strain>
    </source>
</reference>
<dbReference type="Pfam" id="PF13850">
    <property type="entry name" value="ERGIC_N"/>
    <property type="match status" value="1"/>
</dbReference>
<comment type="subcellular location">
    <subcellularLocation>
        <location evidence="6">Endoplasmic reticulum membrane</location>
        <topology evidence="6">Multi-pass membrane protein</topology>
    </subcellularLocation>
    <subcellularLocation>
        <location evidence="6">Endoplasmic reticulum-Golgi intermediate compartment membrane</location>
        <topology evidence="6">Multi-pass membrane protein</topology>
    </subcellularLocation>
    <subcellularLocation>
        <location evidence="6">Golgi apparatus membrane</location>
        <topology evidence="6">Multi-pass membrane protein</topology>
    </subcellularLocation>
    <subcellularLocation>
        <location evidence="1">Membrane</location>
        <topology evidence="1">Multi-pass membrane protein</topology>
    </subcellularLocation>
</comment>
<evidence type="ECO:0000256" key="4">
    <source>
        <dbReference type="ARBA" id="ARBA00022989"/>
    </source>
</evidence>
<comment type="function">
    <text evidence="6">Plays a role in transport between endoplasmic reticulum and Golgi.</text>
</comment>